<dbReference type="AlphaFoldDB" id="A0A3B1IIE5"/>
<keyword evidence="2" id="KW-0812">Transmembrane</keyword>
<evidence type="ECO:0000313" key="7">
    <source>
        <dbReference type="Proteomes" id="UP000018467"/>
    </source>
</evidence>
<feature type="domain" description="Immunoglobulin" evidence="5">
    <location>
        <begin position="136"/>
        <end position="227"/>
    </location>
</feature>
<dbReference type="GeneTree" id="ENSGT00950000182977"/>
<dbReference type="Ensembl" id="ENSAMXT00000048594.1">
    <property type="protein sequence ID" value="ENSAMXP00000029632.1"/>
    <property type="gene ID" value="ENSAMXG00000041260.1"/>
</dbReference>
<comment type="subcellular location">
    <subcellularLocation>
        <location evidence="1">Membrane</location>
    </subcellularLocation>
</comment>
<dbReference type="InterPro" id="IPR050671">
    <property type="entry name" value="CD300_family_receptors"/>
</dbReference>
<accession>A0A3B1IIE5</accession>
<evidence type="ECO:0000256" key="2">
    <source>
        <dbReference type="ARBA" id="ARBA00022692"/>
    </source>
</evidence>
<organism evidence="6 7">
    <name type="scientific">Astyanax mexicanus</name>
    <name type="common">Blind cave fish</name>
    <name type="synonym">Astyanax fasciatus mexicanus</name>
    <dbReference type="NCBI Taxonomy" id="7994"/>
    <lineage>
        <taxon>Eukaryota</taxon>
        <taxon>Metazoa</taxon>
        <taxon>Chordata</taxon>
        <taxon>Craniata</taxon>
        <taxon>Vertebrata</taxon>
        <taxon>Euteleostomi</taxon>
        <taxon>Actinopterygii</taxon>
        <taxon>Neopterygii</taxon>
        <taxon>Teleostei</taxon>
        <taxon>Ostariophysi</taxon>
        <taxon>Characiformes</taxon>
        <taxon>Characoidei</taxon>
        <taxon>Acestrorhamphidae</taxon>
        <taxon>Acestrorhamphinae</taxon>
        <taxon>Astyanax</taxon>
    </lineage>
</organism>
<dbReference type="InterPro" id="IPR036179">
    <property type="entry name" value="Ig-like_dom_sf"/>
</dbReference>
<evidence type="ECO:0000256" key="1">
    <source>
        <dbReference type="ARBA" id="ARBA00004370"/>
    </source>
</evidence>
<name>A0A3B1IIE5_ASTMX</name>
<reference evidence="6" key="3">
    <citation type="submission" date="2025-08" db="UniProtKB">
        <authorList>
            <consortium name="Ensembl"/>
        </authorList>
    </citation>
    <scope>IDENTIFICATION</scope>
</reference>
<keyword evidence="3" id="KW-0472">Membrane</keyword>
<dbReference type="InterPro" id="IPR013106">
    <property type="entry name" value="Ig_V-set"/>
</dbReference>
<dbReference type="PANTHER" id="PTHR11860">
    <property type="entry name" value="POLYMERIC-IMMUNOGLOBULIN RECEPTOR"/>
    <property type="match status" value="1"/>
</dbReference>
<dbReference type="InterPro" id="IPR013783">
    <property type="entry name" value="Ig-like_fold"/>
</dbReference>
<feature type="domain" description="Immunoglobulin" evidence="5">
    <location>
        <begin position="28"/>
        <end position="127"/>
    </location>
</feature>
<proteinExistence type="predicted"/>
<feature type="chain" id="PRO_5017385820" evidence="4">
    <location>
        <begin position="25"/>
        <end position="278"/>
    </location>
</feature>
<keyword evidence="4" id="KW-0732">Signal</keyword>
<dbReference type="Pfam" id="PF07686">
    <property type="entry name" value="V-set"/>
    <property type="match status" value="1"/>
</dbReference>
<feature type="signal peptide" evidence="4">
    <location>
        <begin position="1"/>
        <end position="24"/>
    </location>
</feature>
<evidence type="ECO:0000256" key="4">
    <source>
        <dbReference type="SAM" id="SignalP"/>
    </source>
</evidence>
<dbReference type="InParanoid" id="A0A3B1IIE5"/>
<keyword evidence="7" id="KW-1185">Reference proteome</keyword>
<dbReference type="Bgee" id="ENSAMXG00000041260">
    <property type="expression patterns" value="Expressed in mesonephros and 4 other cell types or tissues"/>
</dbReference>
<protein>
    <submittedName>
        <fullName evidence="6">Polymeric immunoglobulin receptor-like</fullName>
    </submittedName>
</protein>
<dbReference type="InterPro" id="IPR003599">
    <property type="entry name" value="Ig_sub"/>
</dbReference>
<evidence type="ECO:0000256" key="3">
    <source>
        <dbReference type="ARBA" id="ARBA00023136"/>
    </source>
</evidence>
<dbReference type="SMART" id="SM00409">
    <property type="entry name" value="IG"/>
    <property type="match status" value="2"/>
</dbReference>
<dbReference type="GO" id="GO:0004888">
    <property type="term" value="F:transmembrane signaling receptor activity"/>
    <property type="evidence" value="ECO:0007669"/>
    <property type="project" value="TreeGrafter"/>
</dbReference>
<dbReference type="SUPFAM" id="SSF48726">
    <property type="entry name" value="Immunoglobulin"/>
    <property type="match status" value="2"/>
</dbReference>
<sequence>MRFYSLISSLILSVFLLFLSGSESVRTLKRLTVRSGGSLSVPCLYEEKYKSDIKYWCTLFKSIFGNSCGTTTYANTSNTGISVTDHPSQNICAMDLNNLQDSDSGNYWCGMEIDGQDDGDSVYLTVSEDPVVWVEDTRVIGQEGGGVIIQGFYSSEYNDKEKKWCRFGVWSCYFVGRTKTSQSLEVLISDYSQGSFRVEMIGLQKSDAGWYWFSAGLVGVTVHLTVTERPTMETLTSSSRKDTKTSTQTVETRNTLVKTTLPYSEKPMESVEFCIAQN</sequence>
<evidence type="ECO:0000259" key="5">
    <source>
        <dbReference type="SMART" id="SM00409"/>
    </source>
</evidence>
<evidence type="ECO:0000313" key="6">
    <source>
        <dbReference type="Ensembl" id="ENSAMXP00000029632.1"/>
    </source>
</evidence>
<reference evidence="6" key="4">
    <citation type="submission" date="2025-09" db="UniProtKB">
        <authorList>
            <consortium name="Ensembl"/>
        </authorList>
    </citation>
    <scope>IDENTIFICATION</scope>
</reference>
<dbReference type="PANTHER" id="PTHR11860:SF87">
    <property type="entry name" value="CMRF35-LIKE MOLECULE 8"/>
    <property type="match status" value="1"/>
</dbReference>
<reference evidence="7" key="2">
    <citation type="journal article" date="2014" name="Nat. Commun.">
        <title>The cavefish genome reveals candidate genes for eye loss.</title>
        <authorList>
            <person name="McGaugh S.E."/>
            <person name="Gross J.B."/>
            <person name="Aken B."/>
            <person name="Blin M."/>
            <person name="Borowsky R."/>
            <person name="Chalopin D."/>
            <person name="Hinaux H."/>
            <person name="Jeffery W.R."/>
            <person name="Keene A."/>
            <person name="Ma L."/>
            <person name="Minx P."/>
            <person name="Murphy D."/>
            <person name="O'Quin K.E."/>
            <person name="Retaux S."/>
            <person name="Rohner N."/>
            <person name="Searle S.M."/>
            <person name="Stahl B.A."/>
            <person name="Tabin C."/>
            <person name="Volff J.N."/>
            <person name="Yoshizawa M."/>
            <person name="Warren W.C."/>
        </authorList>
    </citation>
    <scope>NUCLEOTIDE SEQUENCE [LARGE SCALE GENOMIC DNA]</scope>
    <source>
        <strain evidence="7">female</strain>
    </source>
</reference>
<dbReference type="Gene3D" id="2.60.40.10">
    <property type="entry name" value="Immunoglobulins"/>
    <property type="match status" value="2"/>
</dbReference>
<dbReference type="Proteomes" id="UP000018467">
    <property type="component" value="Unassembled WGS sequence"/>
</dbReference>
<reference evidence="7" key="1">
    <citation type="submission" date="2013-03" db="EMBL/GenBank/DDBJ databases">
        <authorList>
            <person name="Jeffery W."/>
            <person name="Warren W."/>
            <person name="Wilson R.K."/>
        </authorList>
    </citation>
    <scope>NUCLEOTIDE SEQUENCE</scope>
    <source>
        <strain evidence="7">female</strain>
    </source>
</reference>
<dbReference type="GO" id="GO:0005886">
    <property type="term" value="C:plasma membrane"/>
    <property type="evidence" value="ECO:0007669"/>
    <property type="project" value="TreeGrafter"/>
</dbReference>